<sequence>MDRMFEGVAVDGSTSLVATADEPIECNSSDDANADEQDGPLTPLNPGNKRASSTSTAASRPSKRSKSSPAVRAMNNIMGEYNKIARNKLCVLQRLWQEREEPIQQKRKALEAKVKLVNRLARECGVTPREPPRCSRVLWRSSRKKV</sequence>
<reference evidence="2" key="2">
    <citation type="submission" date="2013-04" db="UniProtKB">
        <authorList>
            <consortium name="EnsemblPlants"/>
        </authorList>
    </citation>
    <scope>IDENTIFICATION</scope>
</reference>
<evidence type="ECO:0000256" key="1">
    <source>
        <dbReference type="SAM" id="MobiDB-lite"/>
    </source>
</evidence>
<name>J3N4T7_ORYBR</name>
<dbReference type="AlphaFoldDB" id="J3N4T7"/>
<dbReference type="Proteomes" id="UP000006038">
    <property type="component" value="Chromosome 10"/>
</dbReference>
<organism evidence="2">
    <name type="scientific">Oryza brachyantha</name>
    <name type="common">malo sina</name>
    <dbReference type="NCBI Taxonomy" id="4533"/>
    <lineage>
        <taxon>Eukaryota</taxon>
        <taxon>Viridiplantae</taxon>
        <taxon>Streptophyta</taxon>
        <taxon>Embryophyta</taxon>
        <taxon>Tracheophyta</taxon>
        <taxon>Spermatophyta</taxon>
        <taxon>Magnoliopsida</taxon>
        <taxon>Liliopsida</taxon>
        <taxon>Poales</taxon>
        <taxon>Poaceae</taxon>
        <taxon>BOP clade</taxon>
        <taxon>Oryzoideae</taxon>
        <taxon>Oryzeae</taxon>
        <taxon>Oryzinae</taxon>
        <taxon>Oryza</taxon>
    </lineage>
</organism>
<reference evidence="2" key="1">
    <citation type="journal article" date="2013" name="Nat. Commun.">
        <title>Whole-genome sequencing of Oryza brachyantha reveals mechanisms underlying Oryza genome evolution.</title>
        <authorList>
            <person name="Chen J."/>
            <person name="Huang Q."/>
            <person name="Gao D."/>
            <person name="Wang J."/>
            <person name="Lang Y."/>
            <person name="Liu T."/>
            <person name="Li B."/>
            <person name="Bai Z."/>
            <person name="Luis Goicoechea J."/>
            <person name="Liang C."/>
            <person name="Chen C."/>
            <person name="Zhang W."/>
            <person name="Sun S."/>
            <person name="Liao Y."/>
            <person name="Zhang X."/>
            <person name="Yang L."/>
            <person name="Song C."/>
            <person name="Wang M."/>
            <person name="Shi J."/>
            <person name="Liu G."/>
            <person name="Liu J."/>
            <person name="Zhou H."/>
            <person name="Zhou W."/>
            <person name="Yu Q."/>
            <person name="An N."/>
            <person name="Chen Y."/>
            <person name="Cai Q."/>
            <person name="Wang B."/>
            <person name="Liu B."/>
            <person name="Min J."/>
            <person name="Huang Y."/>
            <person name="Wu H."/>
            <person name="Li Z."/>
            <person name="Zhang Y."/>
            <person name="Yin Y."/>
            <person name="Song W."/>
            <person name="Jiang J."/>
            <person name="Jackson S.A."/>
            <person name="Wing R.A."/>
            <person name="Wang J."/>
            <person name="Chen M."/>
        </authorList>
    </citation>
    <scope>NUCLEOTIDE SEQUENCE [LARGE SCALE GENOMIC DNA]</scope>
    <source>
        <strain evidence="2">cv. IRGC 101232</strain>
    </source>
</reference>
<evidence type="ECO:0000313" key="3">
    <source>
        <dbReference type="Proteomes" id="UP000006038"/>
    </source>
</evidence>
<keyword evidence="3" id="KW-1185">Reference proteome</keyword>
<dbReference type="EnsemblPlants" id="OB10G25350.1">
    <property type="protein sequence ID" value="OB10G25350.1"/>
    <property type="gene ID" value="OB10G25350"/>
</dbReference>
<dbReference type="Gramene" id="OB10G25350.1">
    <property type="protein sequence ID" value="OB10G25350.1"/>
    <property type="gene ID" value="OB10G25350"/>
</dbReference>
<dbReference type="HOGENOM" id="CLU_1780281_0_0_1"/>
<accession>J3N4T7</accession>
<feature type="region of interest" description="Disordered" evidence="1">
    <location>
        <begin position="1"/>
        <end position="74"/>
    </location>
</feature>
<protein>
    <submittedName>
        <fullName evidence="2">Uncharacterized protein</fullName>
    </submittedName>
</protein>
<feature type="compositionally biased region" description="Low complexity" evidence="1">
    <location>
        <begin position="49"/>
        <end position="60"/>
    </location>
</feature>
<evidence type="ECO:0000313" key="2">
    <source>
        <dbReference type="EnsemblPlants" id="OB10G25350.1"/>
    </source>
</evidence>
<proteinExistence type="predicted"/>